<dbReference type="Proteomes" id="UP000723463">
    <property type="component" value="Unassembled WGS sequence"/>
</dbReference>
<feature type="compositionally biased region" description="Acidic residues" evidence="2">
    <location>
        <begin position="61"/>
        <end position="75"/>
    </location>
</feature>
<dbReference type="SUPFAM" id="SSF52540">
    <property type="entry name" value="P-loop containing nucleoside triphosphate hydrolases"/>
    <property type="match status" value="1"/>
</dbReference>
<organism evidence="4 5">
    <name type="scientific">Mortierella hygrophila</name>
    <dbReference type="NCBI Taxonomy" id="979708"/>
    <lineage>
        <taxon>Eukaryota</taxon>
        <taxon>Fungi</taxon>
        <taxon>Fungi incertae sedis</taxon>
        <taxon>Mucoromycota</taxon>
        <taxon>Mortierellomycotina</taxon>
        <taxon>Mortierellomycetes</taxon>
        <taxon>Mortierellales</taxon>
        <taxon>Mortierellaceae</taxon>
        <taxon>Mortierella</taxon>
    </lineage>
</organism>
<name>A0A9P6K0V3_9FUNG</name>
<keyword evidence="5" id="KW-1185">Reference proteome</keyword>
<comment type="similarity">
    <text evidence="1">Belongs to the TRAFAC class TrmE-Era-EngA-EngB-Septin-like GTPase superfamily. Septin GTPase family.</text>
</comment>
<evidence type="ECO:0000256" key="2">
    <source>
        <dbReference type="SAM" id="MobiDB-lite"/>
    </source>
</evidence>
<keyword evidence="1" id="KW-0547">Nucleotide-binding</keyword>
<sequence>MASTHYLLANPCAGQNIGYLRLAVVGDSAVGKTLFARQFVETLPEVLSHDWEPLKPRRTNEDDDDAEEDDDDEDDYVQTQELTERFSSTMMEIPWDNMDADDEAPARNLVFLDTPGYGSVIDARTNFALFMNHVSQTFEEKNSKISPFIEVTNNELMRSLVTGVGAHKFIDVCFYLIVHRLKPLDIEYMRIISEKVNVVPVISKIDTQSEQDVQQLKVHVLKTLREQGVSIYTFRIDYDRLIHMAETGQQGGPPFAVSNVPPKPSSEDPLDQIPFTHAMNELPLLRKLVLETQINNVRQFTVKKFINWRSKQIALQQQQMQGQQQQQQQQLHAPMPYFPVLQSLQDLAASAPTIA</sequence>
<dbReference type="InterPro" id="IPR027417">
    <property type="entry name" value="P-loop_NTPase"/>
</dbReference>
<dbReference type="EMBL" id="JAAAXW010000182">
    <property type="protein sequence ID" value="KAF9540953.1"/>
    <property type="molecule type" value="Genomic_DNA"/>
</dbReference>
<dbReference type="InterPro" id="IPR030379">
    <property type="entry name" value="G_SEPTIN_dom"/>
</dbReference>
<protein>
    <recommendedName>
        <fullName evidence="3">Septin-type G domain-containing protein</fullName>
    </recommendedName>
</protein>
<proteinExistence type="inferred from homology"/>
<reference evidence="4" key="1">
    <citation type="journal article" date="2020" name="Fungal Divers.">
        <title>Resolving the Mortierellaceae phylogeny through synthesis of multi-gene phylogenetics and phylogenomics.</title>
        <authorList>
            <person name="Vandepol N."/>
            <person name="Liber J."/>
            <person name="Desiro A."/>
            <person name="Na H."/>
            <person name="Kennedy M."/>
            <person name="Barry K."/>
            <person name="Grigoriev I.V."/>
            <person name="Miller A.N."/>
            <person name="O'Donnell K."/>
            <person name="Stajich J.E."/>
            <person name="Bonito G."/>
        </authorList>
    </citation>
    <scope>NUCLEOTIDE SEQUENCE</scope>
    <source>
        <strain evidence="4">NRRL 2591</strain>
    </source>
</reference>
<dbReference type="GO" id="GO:0005525">
    <property type="term" value="F:GTP binding"/>
    <property type="evidence" value="ECO:0007669"/>
    <property type="project" value="UniProtKB-KW"/>
</dbReference>
<dbReference type="PANTHER" id="PTHR18884">
    <property type="entry name" value="SEPTIN"/>
    <property type="match status" value="1"/>
</dbReference>
<dbReference type="Pfam" id="PF00735">
    <property type="entry name" value="Septin"/>
    <property type="match status" value="1"/>
</dbReference>
<evidence type="ECO:0000256" key="1">
    <source>
        <dbReference type="RuleBase" id="RU004560"/>
    </source>
</evidence>
<feature type="region of interest" description="Disordered" evidence="2">
    <location>
        <begin position="53"/>
        <end position="75"/>
    </location>
</feature>
<comment type="caution">
    <text evidence="4">The sequence shown here is derived from an EMBL/GenBank/DDBJ whole genome shotgun (WGS) entry which is preliminary data.</text>
</comment>
<feature type="domain" description="Septin-type G" evidence="3">
    <location>
        <begin position="16"/>
        <end position="355"/>
    </location>
</feature>
<keyword evidence="1" id="KW-0342">GTP-binding</keyword>
<evidence type="ECO:0000259" key="3">
    <source>
        <dbReference type="PROSITE" id="PS51719"/>
    </source>
</evidence>
<dbReference type="Gene3D" id="3.40.50.300">
    <property type="entry name" value="P-loop containing nucleotide triphosphate hydrolases"/>
    <property type="match status" value="1"/>
</dbReference>
<evidence type="ECO:0000313" key="5">
    <source>
        <dbReference type="Proteomes" id="UP000723463"/>
    </source>
</evidence>
<dbReference type="PROSITE" id="PS51719">
    <property type="entry name" value="G_SEPTIN"/>
    <property type="match status" value="1"/>
</dbReference>
<evidence type="ECO:0000313" key="4">
    <source>
        <dbReference type="EMBL" id="KAF9540953.1"/>
    </source>
</evidence>
<dbReference type="AlphaFoldDB" id="A0A9P6K0V3"/>
<gene>
    <name evidence="4" type="ORF">EC957_003591</name>
</gene>
<accession>A0A9P6K0V3</accession>